<gene>
    <name evidence="1" type="primary">XBOS34</name>
    <name evidence="1" type="ORF">MA16_Dca025638</name>
</gene>
<sequence>MDGCMSWLKKMKEKKGDFPLCRAKIDQVLRLYVILLDDSIFDQLLSGLL</sequence>
<reference evidence="1 2" key="1">
    <citation type="journal article" date="2016" name="Sci. Rep.">
        <title>The Dendrobium catenatum Lindl. genome sequence provides insights into polysaccharide synthase, floral development and adaptive evolution.</title>
        <authorList>
            <person name="Zhang G.Q."/>
            <person name="Xu Q."/>
            <person name="Bian C."/>
            <person name="Tsai W.C."/>
            <person name="Yeh C.M."/>
            <person name="Liu K.W."/>
            <person name="Yoshida K."/>
            <person name="Zhang L.S."/>
            <person name="Chang S.B."/>
            <person name="Chen F."/>
            <person name="Shi Y."/>
            <person name="Su Y.Y."/>
            <person name="Zhang Y.Q."/>
            <person name="Chen L.J."/>
            <person name="Yin Y."/>
            <person name="Lin M."/>
            <person name="Huang H."/>
            <person name="Deng H."/>
            <person name="Wang Z.W."/>
            <person name="Zhu S.L."/>
            <person name="Zhao X."/>
            <person name="Deng C."/>
            <person name="Niu S.C."/>
            <person name="Huang J."/>
            <person name="Wang M."/>
            <person name="Liu G.H."/>
            <person name="Yang H.J."/>
            <person name="Xiao X.J."/>
            <person name="Hsiao Y.Y."/>
            <person name="Wu W.L."/>
            <person name="Chen Y.Y."/>
            <person name="Mitsuda N."/>
            <person name="Ohme-Takagi M."/>
            <person name="Luo Y.B."/>
            <person name="Van de Peer Y."/>
            <person name="Liu Z.J."/>
        </authorList>
    </citation>
    <scope>NUCLEOTIDE SEQUENCE [LARGE SCALE GENOMIC DNA]</scope>
    <source>
        <tissue evidence="1">The whole plant</tissue>
    </source>
</reference>
<reference evidence="1 2" key="2">
    <citation type="journal article" date="2017" name="Nature">
        <title>The Apostasia genome and the evolution of orchids.</title>
        <authorList>
            <person name="Zhang G.Q."/>
            <person name="Liu K.W."/>
            <person name="Li Z."/>
            <person name="Lohaus R."/>
            <person name="Hsiao Y.Y."/>
            <person name="Niu S.C."/>
            <person name="Wang J.Y."/>
            <person name="Lin Y.C."/>
            <person name="Xu Q."/>
            <person name="Chen L.J."/>
            <person name="Yoshida K."/>
            <person name="Fujiwara S."/>
            <person name="Wang Z.W."/>
            <person name="Zhang Y.Q."/>
            <person name="Mitsuda N."/>
            <person name="Wang M."/>
            <person name="Liu G.H."/>
            <person name="Pecoraro L."/>
            <person name="Huang H.X."/>
            <person name="Xiao X.J."/>
            <person name="Lin M."/>
            <person name="Wu X.Y."/>
            <person name="Wu W.L."/>
            <person name="Chen Y.Y."/>
            <person name="Chang S.B."/>
            <person name="Sakamoto S."/>
            <person name="Ohme-Takagi M."/>
            <person name="Yagi M."/>
            <person name="Zeng S.J."/>
            <person name="Shen C.Y."/>
            <person name="Yeh C.M."/>
            <person name="Luo Y.B."/>
            <person name="Tsai W.C."/>
            <person name="Van de Peer Y."/>
            <person name="Liu Z.J."/>
        </authorList>
    </citation>
    <scope>NUCLEOTIDE SEQUENCE [LARGE SCALE GENOMIC DNA]</scope>
    <source>
        <tissue evidence="1">The whole plant</tissue>
    </source>
</reference>
<dbReference type="Proteomes" id="UP000233837">
    <property type="component" value="Unassembled WGS sequence"/>
</dbReference>
<proteinExistence type="predicted"/>
<keyword evidence="2" id="KW-1185">Reference proteome</keyword>
<name>A0A2I0WKF1_9ASPA</name>
<organism evidence="1 2">
    <name type="scientific">Dendrobium catenatum</name>
    <dbReference type="NCBI Taxonomy" id="906689"/>
    <lineage>
        <taxon>Eukaryota</taxon>
        <taxon>Viridiplantae</taxon>
        <taxon>Streptophyta</taxon>
        <taxon>Embryophyta</taxon>
        <taxon>Tracheophyta</taxon>
        <taxon>Spermatophyta</taxon>
        <taxon>Magnoliopsida</taxon>
        <taxon>Liliopsida</taxon>
        <taxon>Asparagales</taxon>
        <taxon>Orchidaceae</taxon>
        <taxon>Epidendroideae</taxon>
        <taxon>Malaxideae</taxon>
        <taxon>Dendrobiinae</taxon>
        <taxon>Dendrobium</taxon>
    </lineage>
</organism>
<dbReference type="AlphaFoldDB" id="A0A2I0WKF1"/>
<accession>A0A2I0WKF1</accession>
<dbReference type="EMBL" id="KZ502556">
    <property type="protein sequence ID" value="PKU76129.1"/>
    <property type="molecule type" value="Genomic_DNA"/>
</dbReference>
<evidence type="ECO:0000313" key="1">
    <source>
        <dbReference type="EMBL" id="PKU76129.1"/>
    </source>
</evidence>
<protein>
    <submittedName>
        <fullName evidence="1">Putative E3 ubiquitin-protein ligase XBOS34</fullName>
    </submittedName>
</protein>
<evidence type="ECO:0000313" key="2">
    <source>
        <dbReference type="Proteomes" id="UP000233837"/>
    </source>
</evidence>